<dbReference type="InterPro" id="IPR036390">
    <property type="entry name" value="WH_DNA-bd_sf"/>
</dbReference>
<evidence type="ECO:0000256" key="4">
    <source>
        <dbReference type="ARBA" id="ARBA00023163"/>
    </source>
</evidence>
<sequence>MSDWTGLEELVAIAENGTFAAAARKLRRSTSHVSRAIAQLEHRTGATLLHRTTRQVSLTAAGRELSERGRRIIDERDAALAVASGDTGLRGSLRITCPVALGEYFIAPLALRHAMANPSLDVTLDFSNRVVDIVAEGFDVAIRTGPQGDLRLAAHRLGGRNLVTCAAPEYLARRGRPQEIEDLDAHDCLVGSAEVWHFRRNRAETTYQPQGRWRCNNGPAVTAAAVAGLGICQVPDFYAAQALAQGRLEPVLNPFRATEEAVWAMHPRRRLVPRKVTDFIALLAAELPVAMARGLTPADHPAACPSA</sequence>
<evidence type="ECO:0000313" key="6">
    <source>
        <dbReference type="EMBL" id="MFC3671109.1"/>
    </source>
</evidence>
<dbReference type="Gene3D" id="1.10.10.10">
    <property type="entry name" value="Winged helix-like DNA-binding domain superfamily/Winged helix DNA-binding domain"/>
    <property type="match status" value="1"/>
</dbReference>
<dbReference type="InterPro" id="IPR000847">
    <property type="entry name" value="LysR_HTH_N"/>
</dbReference>
<comment type="caution">
    <text evidence="6">The sequence shown here is derived from an EMBL/GenBank/DDBJ whole genome shotgun (WGS) entry which is preliminary data.</text>
</comment>
<dbReference type="EMBL" id="JBHRYE010000011">
    <property type="protein sequence ID" value="MFC3671109.1"/>
    <property type="molecule type" value="Genomic_DNA"/>
</dbReference>
<dbReference type="InterPro" id="IPR058163">
    <property type="entry name" value="LysR-type_TF_proteobact-type"/>
</dbReference>
<protein>
    <submittedName>
        <fullName evidence="6">LysR family transcriptional regulator</fullName>
    </submittedName>
</protein>
<evidence type="ECO:0000256" key="1">
    <source>
        <dbReference type="ARBA" id="ARBA00009437"/>
    </source>
</evidence>
<dbReference type="PANTHER" id="PTHR30537:SF10">
    <property type="entry name" value="TRANSCRIPTIONAL REGULATOR-RELATED"/>
    <property type="match status" value="1"/>
</dbReference>
<keyword evidence="3" id="KW-0238">DNA-binding</keyword>
<dbReference type="Pfam" id="PF00126">
    <property type="entry name" value="HTH_1"/>
    <property type="match status" value="1"/>
</dbReference>
<reference evidence="7" key="1">
    <citation type="journal article" date="2019" name="Int. J. Syst. Evol. Microbiol.">
        <title>The Global Catalogue of Microorganisms (GCM) 10K type strain sequencing project: providing services to taxonomists for standard genome sequencing and annotation.</title>
        <authorList>
            <consortium name="The Broad Institute Genomics Platform"/>
            <consortium name="The Broad Institute Genome Sequencing Center for Infectious Disease"/>
            <person name="Wu L."/>
            <person name="Ma J."/>
        </authorList>
    </citation>
    <scope>NUCLEOTIDE SEQUENCE [LARGE SCALE GENOMIC DNA]</scope>
    <source>
        <strain evidence="7">KCTC 42224</strain>
    </source>
</reference>
<evidence type="ECO:0000259" key="5">
    <source>
        <dbReference type="PROSITE" id="PS50931"/>
    </source>
</evidence>
<keyword evidence="7" id="KW-1185">Reference proteome</keyword>
<keyword evidence="2" id="KW-0805">Transcription regulation</keyword>
<proteinExistence type="inferred from homology"/>
<dbReference type="InterPro" id="IPR036388">
    <property type="entry name" value="WH-like_DNA-bd_sf"/>
</dbReference>
<dbReference type="SUPFAM" id="SSF46785">
    <property type="entry name" value="Winged helix' DNA-binding domain"/>
    <property type="match status" value="1"/>
</dbReference>
<accession>A0ABV7V134</accession>
<evidence type="ECO:0000256" key="3">
    <source>
        <dbReference type="ARBA" id="ARBA00023125"/>
    </source>
</evidence>
<evidence type="ECO:0000256" key="2">
    <source>
        <dbReference type="ARBA" id="ARBA00023015"/>
    </source>
</evidence>
<feature type="domain" description="HTH lysR-type" evidence="5">
    <location>
        <begin position="1"/>
        <end position="59"/>
    </location>
</feature>
<dbReference type="Proteomes" id="UP001595683">
    <property type="component" value="Unassembled WGS sequence"/>
</dbReference>
<dbReference type="Pfam" id="PF03466">
    <property type="entry name" value="LysR_substrate"/>
    <property type="match status" value="1"/>
</dbReference>
<dbReference type="PANTHER" id="PTHR30537">
    <property type="entry name" value="HTH-TYPE TRANSCRIPTIONAL REGULATOR"/>
    <property type="match status" value="1"/>
</dbReference>
<name>A0ABV7V134_9SPHN</name>
<dbReference type="SUPFAM" id="SSF53850">
    <property type="entry name" value="Periplasmic binding protein-like II"/>
    <property type="match status" value="1"/>
</dbReference>
<organism evidence="6 7">
    <name type="scientific">Novosphingobium pokkalii</name>
    <dbReference type="NCBI Taxonomy" id="1770194"/>
    <lineage>
        <taxon>Bacteria</taxon>
        <taxon>Pseudomonadati</taxon>
        <taxon>Pseudomonadota</taxon>
        <taxon>Alphaproteobacteria</taxon>
        <taxon>Sphingomonadales</taxon>
        <taxon>Sphingomonadaceae</taxon>
        <taxon>Novosphingobium</taxon>
    </lineage>
</organism>
<dbReference type="Gene3D" id="3.40.190.290">
    <property type="match status" value="1"/>
</dbReference>
<comment type="similarity">
    <text evidence="1">Belongs to the LysR transcriptional regulatory family.</text>
</comment>
<keyword evidence="4" id="KW-0804">Transcription</keyword>
<dbReference type="PROSITE" id="PS50931">
    <property type="entry name" value="HTH_LYSR"/>
    <property type="match status" value="1"/>
</dbReference>
<dbReference type="InterPro" id="IPR005119">
    <property type="entry name" value="LysR_subst-bd"/>
</dbReference>
<evidence type="ECO:0000313" key="7">
    <source>
        <dbReference type="Proteomes" id="UP001595683"/>
    </source>
</evidence>
<gene>
    <name evidence="6" type="ORF">ACFOOT_06715</name>
</gene>
<dbReference type="RefSeq" id="WP_191322398.1">
    <property type="nucleotide sequence ID" value="NZ_BMZP01000001.1"/>
</dbReference>